<evidence type="ECO:0000256" key="6">
    <source>
        <dbReference type="ARBA" id="ARBA00023033"/>
    </source>
</evidence>
<dbReference type="Pfam" id="PF00067">
    <property type="entry name" value="p450"/>
    <property type="match status" value="1"/>
</dbReference>
<keyword evidence="11" id="KW-1185">Reference proteome</keyword>
<evidence type="ECO:0000256" key="3">
    <source>
        <dbReference type="ARBA" id="ARBA00022723"/>
    </source>
</evidence>
<dbReference type="EMBL" id="VCAU01000007">
    <property type="protein sequence ID" value="KAF9893533.1"/>
    <property type="molecule type" value="Genomic_DNA"/>
</dbReference>
<sequence length="534" mass="60103">MQLYYIISLLGLTAVALAQSNDNPCKYSILLTLILSPLRHIPGSKTFALTKWRLGYEEYHGGRTRCVNRLHKRYGAVVRIGPSEVSFSSLSAQEKIYGPGSAFQKDRFYQVFDSYGRKVLASFPGRTDHNKRKRRLSKAYTKTAIMSPNNTDLIECNVRQFLKFIDNHTRSDHPIEIFSALLYFTLDSTSQFLYGSTSPARTAAMHGVPGHRQIVDDILSPSRRELLWLKMFLPNLSRWMLSPINPLRCVIGWSGILPPATATSTGTGIRKHNAQLIRHLKHPDAHSTRDSLVAQLLAQTKVTDSTSPPLDIMDITAECSDQLLAGTEVTSTALLWIIYHLSKPGNRIYQDKLRRTIQVLEPASSGGFITPATAGELQYLHAVITESLRLNPPSPGSQPRWSTNDEVIDGYVIPPGTVVSISPYTLHHQPLVFENPLRFDPERWLGDPSRVAEMERWFWPFSSGARMCLGMNLAVAEMKTLLANVYRVYRTVLPSGCGDVSPAMTHRGDVYHDEQCSRVQVHQCWVRFVRDDVV</sequence>
<keyword evidence="4 8" id="KW-0560">Oxidoreductase</keyword>
<evidence type="ECO:0000256" key="4">
    <source>
        <dbReference type="ARBA" id="ARBA00023002"/>
    </source>
</evidence>
<reference evidence="10" key="2">
    <citation type="submission" date="2020-02" db="EMBL/GenBank/DDBJ databases">
        <authorList>
            <person name="Gilchrist C.L.M."/>
            <person name="Chooi Y.-H."/>
        </authorList>
    </citation>
    <scope>NUCLEOTIDE SEQUENCE</scope>
    <source>
        <strain evidence="10">MST-FP2251</strain>
    </source>
</reference>
<reference evidence="10" key="1">
    <citation type="journal article" date="2019" name="Beilstein J. Org. Chem.">
        <title>Nanangenines: drimane sesquiterpenoids as the dominant metabolite cohort of a novel Australian fungus, Aspergillus nanangensis.</title>
        <authorList>
            <person name="Lacey H.J."/>
            <person name="Gilchrist C.L.M."/>
            <person name="Crombie A."/>
            <person name="Kalaitzis J.A."/>
            <person name="Vuong D."/>
            <person name="Rutledge P.J."/>
            <person name="Turner P."/>
            <person name="Pitt J.I."/>
            <person name="Lacey E."/>
            <person name="Chooi Y.H."/>
            <person name="Piggott A.M."/>
        </authorList>
    </citation>
    <scope>NUCLEOTIDE SEQUENCE</scope>
    <source>
        <strain evidence="10">MST-FP2251</strain>
    </source>
</reference>
<dbReference type="AlphaFoldDB" id="A0AAD4GZC4"/>
<dbReference type="InterPro" id="IPR002403">
    <property type="entry name" value="Cyt_P450_E_grp-IV"/>
</dbReference>
<dbReference type="PANTHER" id="PTHR24305">
    <property type="entry name" value="CYTOCHROME P450"/>
    <property type="match status" value="1"/>
</dbReference>
<proteinExistence type="inferred from homology"/>
<evidence type="ECO:0000313" key="11">
    <source>
        <dbReference type="Proteomes" id="UP001194746"/>
    </source>
</evidence>
<evidence type="ECO:0000256" key="1">
    <source>
        <dbReference type="ARBA" id="ARBA00001971"/>
    </source>
</evidence>
<dbReference type="PRINTS" id="PR00465">
    <property type="entry name" value="EP450IV"/>
</dbReference>
<keyword evidence="3 7" id="KW-0479">Metal-binding</keyword>
<dbReference type="PANTHER" id="PTHR24305:SF164">
    <property type="entry name" value="P450, PUTATIVE (EUROFUNG)-RELATED"/>
    <property type="match status" value="1"/>
</dbReference>
<evidence type="ECO:0008006" key="12">
    <source>
        <dbReference type="Google" id="ProtNLM"/>
    </source>
</evidence>
<dbReference type="InterPro" id="IPR017972">
    <property type="entry name" value="Cyt_P450_CS"/>
</dbReference>
<feature type="binding site" description="axial binding residue" evidence="7">
    <location>
        <position position="468"/>
    </location>
    <ligand>
        <name>heme</name>
        <dbReference type="ChEBI" id="CHEBI:30413"/>
    </ligand>
    <ligandPart>
        <name>Fe</name>
        <dbReference type="ChEBI" id="CHEBI:18248"/>
    </ligandPart>
</feature>
<comment type="similarity">
    <text evidence="2 8">Belongs to the cytochrome P450 family.</text>
</comment>
<evidence type="ECO:0000313" key="10">
    <source>
        <dbReference type="EMBL" id="KAF9893533.1"/>
    </source>
</evidence>
<dbReference type="InterPro" id="IPR036396">
    <property type="entry name" value="Cyt_P450_sf"/>
</dbReference>
<keyword evidence="7 8" id="KW-0349">Heme</keyword>
<comment type="caution">
    <text evidence="10">The sequence shown here is derived from an EMBL/GenBank/DDBJ whole genome shotgun (WGS) entry which is preliminary data.</text>
</comment>
<dbReference type="PROSITE" id="PS00086">
    <property type="entry name" value="CYTOCHROME_P450"/>
    <property type="match status" value="1"/>
</dbReference>
<dbReference type="PRINTS" id="PR00385">
    <property type="entry name" value="P450"/>
</dbReference>
<accession>A0AAD4GZC4</accession>
<feature type="signal peptide" evidence="9">
    <location>
        <begin position="1"/>
        <end position="18"/>
    </location>
</feature>
<gene>
    <name evidence="10" type="ORF">FE257_010845</name>
</gene>
<organism evidence="10 11">
    <name type="scientific">Aspergillus nanangensis</name>
    <dbReference type="NCBI Taxonomy" id="2582783"/>
    <lineage>
        <taxon>Eukaryota</taxon>
        <taxon>Fungi</taxon>
        <taxon>Dikarya</taxon>
        <taxon>Ascomycota</taxon>
        <taxon>Pezizomycotina</taxon>
        <taxon>Eurotiomycetes</taxon>
        <taxon>Eurotiomycetidae</taxon>
        <taxon>Eurotiales</taxon>
        <taxon>Aspergillaceae</taxon>
        <taxon>Aspergillus</taxon>
        <taxon>Aspergillus subgen. Circumdati</taxon>
    </lineage>
</organism>
<keyword evidence="9" id="KW-0732">Signal</keyword>
<dbReference type="Proteomes" id="UP001194746">
    <property type="component" value="Unassembled WGS sequence"/>
</dbReference>
<dbReference type="GO" id="GO:0020037">
    <property type="term" value="F:heme binding"/>
    <property type="evidence" value="ECO:0007669"/>
    <property type="project" value="InterPro"/>
</dbReference>
<comment type="cofactor">
    <cofactor evidence="1 7">
        <name>heme</name>
        <dbReference type="ChEBI" id="CHEBI:30413"/>
    </cofactor>
</comment>
<keyword evidence="6 8" id="KW-0503">Monooxygenase</keyword>
<feature type="chain" id="PRO_5042083320" description="Cytochrome P450" evidence="9">
    <location>
        <begin position="19"/>
        <end position="534"/>
    </location>
</feature>
<evidence type="ECO:0000256" key="8">
    <source>
        <dbReference type="RuleBase" id="RU000461"/>
    </source>
</evidence>
<keyword evidence="5 7" id="KW-0408">Iron</keyword>
<dbReference type="Gene3D" id="1.10.630.10">
    <property type="entry name" value="Cytochrome P450"/>
    <property type="match status" value="1"/>
</dbReference>
<dbReference type="InterPro" id="IPR001128">
    <property type="entry name" value="Cyt_P450"/>
</dbReference>
<dbReference type="GO" id="GO:0004497">
    <property type="term" value="F:monooxygenase activity"/>
    <property type="evidence" value="ECO:0007669"/>
    <property type="project" value="UniProtKB-KW"/>
</dbReference>
<protein>
    <recommendedName>
        <fullName evidence="12">Cytochrome P450</fullName>
    </recommendedName>
</protein>
<dbReference type="InterPro" id="IPR050121">
    <property type="entry name" value="Cytochrome_P450_monoxygenase"/>
</dbReference>
<name>A0AAD4GZC4_ASPNN</name>
<evidence type="ECO:0000256" key="7">
    <source>
        <dbReference type="PIRSR" id="PIRSR602403-1"/>
    </source>
</evidence>
<dbReference type="SUPFAM" id="SSF48264">
    <property type="entry name" value="Cytochrome P450"/>
    <property type="match status" value="1"/>
</dbReference>
<dbReference type="GO" id="GO:0016705">
    <property type="term" value="F:oxidoreductase activity, acting on paired donors, with incorporation or reduction of molecular oxygen"/>
    <property type="evidence" value="ECO:0007669"/>
    <property type="project" value="InterPro"/>
</dbReference>
<dbReference type="GO" id="GO:0005506">
    <property type="term" value="F:iron ion binding"/>
    <property type="evidence" value="ECO:0007669"/>
    <property type="project" value="InterPro"/>
</dbReference>
<evidence type="ECO:0000256" key="2">
    <source>
        <dbReference type="ARBA" id="ARBA00010617"/>
    </source>
</evidence>
<evidence type="ECO:0000256" key="9">
    <source>
        <dbReference type="SAM" id="SignalP"/>
    </source>
</evidence>
<evidence type="ECO:0000256" key="5">
    <source>
        <dbReference type="ARBA" id="ARBA00023004"/>
    </source>
</evidence>